<keyword evidence="3" id="KW-1185">Reference proteome</keyword>
<keyword evidence="1" id="KW-0812">Transmembrane</keyword>
<proteinExistence type="predicted"/>
<reference evidence="4" key="1">
    <citation type="submission" date="2022-11" db="UniProtKB">
        <authorList>
            <consortium name="WormBaseParasite"/>
        </authorList>
    </citation>
    <scope>IDENTIFICATION</scope>
</reference>
<feature type="chain" id="PRO_5037087822" evidence="2">
    <location>
        <begin position="18"/>
        <end position="264"/>
    </location>
</feature>
<evidence type="ECO:0000256" key="2">
    <source>
        <dbReference type="SAM" id="SignalP"/>
    </source>
</evidence>
<name>A0A914CT93_9BILA</name>
<dbReference type="AlphaFoldDB" id="A0A914CT93"/>
<feature type="signal peptide" evidence="2">
    <location>
        <begin position="1"/>
        <end position="17"/>
    </location>
</feature>
<keyword evidence="2" id="KW-0732">Signal</keyword>
<accession>A0A914CT93</accession>
<dbReference type="Proteomes" id="UP000887540">
    <property type="component" value="Unplaced"/>
</dbReference>
<organism evidence="3 4">
    <name type="scientific">Acrobeloides nanus</name>
    <dbReference type="NCBI Taxonomy" id="290746"/>
    <lineage>
        <taxon>Eukaryota</taxon>
        <taxon>Metazoa</taxon>
        <taxon>Ecdysozoa</taxon>
        <taxon>Nematoda</taxon>
        <taxon>Chromadorea</taxon>
        <taxon>Rhabditida</taxon>
        <taxon>Tylenchina</taxon>
        <taxon>Cephalobomorpha</taxon>
        <taxon>Cephaloboidea</taxon>
        <taxon>Cephalobidae</taxon>
        <taxon>Acrobeloides</taxon>
    </lineage>
</organism>
<protein>
    <submittedName>
        <fullName evidence="4">Uncharacterized protein</fullName>
    </submittedName>
</protein>
<feature type="transmembrane region" description="Helical" evidence="1">
    <location>
        <begin position="211"/>
        <end position="235"/>
    </location>
</feature>
<keyword evidence="1" id="KW-0472">Membrane</keyword>
<dbReference type="WBParaSite" id="ACRNAN_scaffold1374.g30788.t1">
    <property type="protein sequence ID" value="ACRNAN_scaffold1374.g30788.t1"/>
    <property type="gene ID" value="ACRNAN_scaffold1374.g30788"/>
</dbReference>
<keyword evidence="1" id="KW-1133">Transmembrane helix</keyword>
<sequence length="264" mass="30044">MLFIICFLTLLSKAILAQICPLKAHIVCNNGYDLHQCVCGTSKLFEEPIPVQTCNLILKIKNDEFEAVSMTIDLNSNKSEFSEELIRKELRNSLNVNDEDLVIFRIGCSPEGDKLIIQFDILNHEVLHKSSTKLIKSNAKGTVIQNSSISNDQVEPNFKPYDENDFIDPKTIRQRLIEIYNNSNIADTHVSLIKRVNKLIPLETDVDNSNLLIIAFICAVFCLVSCLAASYRTFYSQKEEEKEKKEDIVLNREINHNAPEIVIN</sequence>
<evidence type="ECO:0000256" key="1">
    <source>
        <dbReference type="SAM" id="Phobius"/>
    </source>
</evidence>
<evidence type="ECO:0000313" key="4">
    <source>
        <dbReference type="WBParaSite" id="ACRNAN_scaffold1374.g30788.t1"/>
    </source>
</evidence>
<evidence type="ECO:0000313" key="3">
    <source>
        <dbReference type="Proteomes" id="UP000887540"/>
    </source>
</evidence>